<evidence type="ECO:0000256" key="1">
    <source>
        <dbReference type="SAM" id="MobiDB-lite"/>
    </source>
</evidence>
<feature type="compositionally biased region" description="Basic and acidic residues" evidence="1">
    <location>
        <begin position="7"/>
        <end position="19"/>
    </location>
</feature>
<protein>
    <submittedName>
        <fullName evidence="2">Uncharacterized protein</fullName>
    </submittedName>
</protein>
<comment type="caution">
    <text evidence="2">The sequence shown here is derived from an EMBL/GenBank/DDBJ whole genome shotgun (WGS) entry which is preliminary data.</text>
</comment>
<reference evidence="2 3" key="1">
    <citation type="submission" date="2022-01" db="EMBL/GenBank/DDBJ databases">
        <authorList>
            <person name="Xiong W."/>
            <person name="Schranz E."/>
        </authorList>
    </citation>
    <scope>NUCLEOTIDE SEQUENCE [LARGE SCALE GENOMIC DNA]</scope>
</reference>
<feature type="region of interest" description="Disordered" evidence="1">
    <location>
        <begin position="1"/>
        <end position="20"/>
    </location>
</feature>
<evidence type="ECO:0000313" key="2">
    <source>
        <dbReference type="EMBL" id="CAH1430067.1"/>
    </source>
</evidence>
<evidence type="ECO:0000313" key="3">
    <source>
        <dbReference type="Proteomes" id="UP001157418"/>
    </source>
</evidence>
<accession>A0AAU9MW71</accession>
<dbReference type="AlphaFoldDB" id="A0AAU9MW71"/>
<keyword evidence="3" id="KW-1185">Reference proteome</keyword>
<dbReference type="EMBL" id="CAKMRJ010003334">
    <property type="protein sequence ID" value="CAH1430067.1"/>
    <property type="molecule type" value="Genomic_DNA"/>
</dbReference>
<proteinExistence type="predicted"/>
<organism evidence="2 3">
    <name type="scientific">Lactuca virosa</name>
    <dbReference type="NCBI Taxonomy" id="75947"/>
    <lineage>
        <taxon>Eukaryota</taxon>
        <taxon>Viridiplantae</taxon>
        <taxon>Streptophyta</taxon>
        <taxon>Embryophyta</taxon>
        <taxon>Tracheophyta</taxon>
        <taxon>Spermatophyta</taxon>
        <taxon>Magnoliopsida</taxon>
        <taxon>eudicotyledons</taxon>
        <taxon>Gunneridae</taxon>
        <taxon>Pentapetalae</taxon>
        <taxon>asterids</taxon>
        <taxon>campanulids</taxon>
        <taxon>Asterales</taxon>
        <taxon>Asteraceae</taxon>
        <taxon>Cichorioideae</taxon>
        <taxon>Cichorieae</taxon>
        <taxon>Lactucinae</taxon>
        <taxon>Lactuca</taxon>
    </lineage>
</organism>
<dbReference type="Proteomes" id="UP001157418">
    <property type="component" value="Unassembled WGS sequence"/>
</dbReference>
<gene>
    <name evidence="2" type="ORF">LVIROSA_LOCUS16877</name>
</gene>
<name>A0AAU9MW71_9ASTR</name>
<sequence>MSDDGLEEAKAAEKKEKGKGGGFWWSLSLAIDDGVPASARWQRRWLVVELVKLAAANDGDTRSAAEMVHREGDGWERRGIRVAPDIVSRVRVVDGQSNT</sequence>